<dbReference type="InterPro" id="IPR002347">
    <property type="entry name" value="SDR_fam"/>
</dbReference>
<dbReference type="SUPFAM" id="SSF51735">
    <property type="entry name" value="NAD(P)-binding Rossmann-fold domains"/>
    <property type="match status" value="1"/>
</dbReference>
<sequence>MQSIFISGGASGIGKAVAQRFLDEGWLVGAYDIIPATFDHKNLVTGTLDVRDADNWERALADFAAHTGGHIDVVDNNAGIIVQGPLQDESPESLKRIIDVNVLGVTLGAHAAHRYLKGGGHLLSMCSASAIYGQPGITAYSATKFYVKGLTEALNLEWKKDRIRVVDLMPLWAKTPLAANDAASIRRLGVKITAEQVADVVWDAVNPSNFYERGKVHYGVSPEDKVLGALGSLAPTRLGRLVNRFIAG</sequence>
<dbReference type="PANTHER" id="PTHR43391:SF82">
    <property type="entry name" value="OXIDOREDUCTASE SADH-RELATED"/>
    <property type="match status" value="1"/>
</dbReference>
<proteinExistence type="inferred from homology"/>
<keyword evidence="2" id="KW-0560">Oxidoreductase</keyword>
<dbReference type="RefSeq" id="WP_020384645.1">
    <property type="nucleotide sequence ID" value="NZ_AQUX01000007.1"/>
</dbReference>
<dbReference type="PANTHER" id="PTHR43391">
    <property type="entry name" value="RETINOL DEHYDROGENASE-RELATED"/>
    <property type="match status" value="1"/>
</dbReference>
<dbReference type="STRING" id="558173.CDOO_00445"/>
<reference evidence="4 5" key="1">
    <citation type="submission" date="2013-09" db="EMBL/GenBank/DDBJ databases">
        <title>Complete genome sequence of Corynebacterium doosanense CAU 212(T) (=DSM 45436(T)), isolated from activated sludge.</title>
        <authorList>
            <person name="Schaffert L."/>
            <person name="Albersmeier A."/>
            <person name="Kalinowski J."/>
            <person name="Ruckert C."/>
        </authorList>
    </citation>
    <scope>NUCLEOTIDE SEQUENCE [LARGE SCALE GENOMIC DNA]</scope>
    <source>
        <strain evidence="4 5">CAU 212</strain>
    </source>
</reference>
<dbReference type="AlphaFoldDB" id="A0A097ICU7"/>
<dbReference type="HOGENOM" id="CLU_010194_2_1_11"/>
<dbReference type="eggNOG" id="COG1028">
    <property type="taxonomic scope" value="Bacteria"/>
</dbReference>
<dbReference type="KEGG" id="cdo:CDOO_00445"/>
<dbReference type="PRINTS" id="PR00080">
    <property type="entry name" value="SDRFAMILY"/>
</dbReference>
<dbReference type="InterPro" id="IPR036291">
    <property type="entry name" value="NAD(P)-bd_dom_sf"/>
</dbReference>
<dbReference type="OrthoDB" id="658698at2"/>
<organism evidence="4 5">
    <name type="scientific">Corynebacterium doosanense CAU 212 = DSM 45436</name>
    <dbReference type="NCBI Taxonomy" id="558173"/>
    <lineage>
        <taxon>Bacteria</taxon>
        <taxon>Bacillati</taxon>
        <taxon>Actinomycetota</taxon>
        <taxon>Actinomycetes</taxon>
        <taxon>Mycobacteriales</taxon>
        <taxon>Corynebacteriaceae</taxon>
        <taxon>Corynebacterium</taxon>
    </lineage>
</organism>
<evidence type="ECO:0000256" key="1">
    <source>
        <dbReference type="ARBA" id="ARBA00006484"/>
    </source>
</evidence>
<dbReference type="Pfam" id="PF00106">
    <property type="entry name" value="adh_short"/>
    <property type="match status" value="1"/>
</dbReference>
<dbReference type="EMBL" id="CP006764">
    <property type="protein sequence ID" value="AIT59961.1"/>
    <property type="molecule type" value="Genomic_DNA"/>
</dbReference>
<dbReference type="Proteomes" id="UP000029914">
    <property type="component" value="Chromosome"/>
</dbReference>
<keyword evidence="5" id="KW-1185">Reference proteome</keyword>
<evidence type="ECO:0000313" key="4">
    <source>
        <dbReference type="EMBL" id="AIT59961.1"/>
    </source>
</evidence>
<accession>A0A097ICU7</accession>
<evidence type="ECO:0000256" key="2">
    <source>
        <dbReference type="ARBA" id="ARBA00023002"/>
    </source>
</evidence>
<dbReference type="GO" id="GO:0016491">
    <property type="term" value="F:oxidoreductase activity"/>
    <property type="evidence" value="ECO:0007669"/>
    <property type="project" value="UniProtKB-KW"/>
</dbReference>
<evidence type="ECO:0000256" key="3">
    <source>
        <dbReference type="RuleBase" id="RU000363"/>
    </source>
</evidence>
<name>A0A097ICU7_9CORY</name>
<gene>
    <name evidence="4" type="ORF">CDOO_00445</name>
</gene>
<comment type="similarity">
    <text evidence="1 3">Belongs to the short-chain dehydrogenases/reductases (SDR) family.</text>
</comment>
<dbReference type="PRINTS" id="PR00081">
    <property type="entry name" value="GDHRDH"/>
</dbReference>
<evidence type="ECO:0000313" key="5">
    <source>
        <dbReference type="Proteomes" id="UP000029914"/>
    </source>
</evidence>
<dbReference type="Gene3D" id="3.40.50.720">
    <property type="entry name" value="NAD(P)-binding Rossmann-like Domain"/>
    <property type="match status" value="1"/>
</dbReference>
<protein>
    <submittedName>
        <fullName evidence="4">Short-chain dehydrogenase</fullName>
    </submittedName>
</protein>
<dbReference type="NCBIfam" id="NF006123">
    <property type="entry name" value="PRK08267.1"/>
    <property type="match status" value="1"/>
</dbReference>